<dbReference type="InterPro" id="IPR017853">
    <property type="entry name" value="GH"/>
</dbReference>
<feature type="active site" description="Nucleophile" evidence="11">
    <location>
        <position position="355"/>
    </location>
</feature>
<dbReference type="GO" id="GO:0004553">
    <property type="term" value="F:hydrolase activity, hydrolyzing O-glycosyl compounds"/>
    <property type="evidence" value="ECO:0007669"/>
    <property type="project" value="InterPro"/>
</dbReference>
<dbReference type="PANTHER" id="PTHR43651:SF3">
    <property type="entry name" value="1,4-ALPHA-GLUCAN-BRANCHING ENZYME"/>
    <property type="match status" value="1"/>
</dbReference>
<dbReference type="GO" id="GO:0005978">
    <property type="term" value="P:glycogen biosynthetic process"/>
    <property type="evidence" value="ECO:0007669"/>
    <property type="project" value="UniProtKB-KW"/>
</dbReference>
<comment type="function">
    <text evidence="10">Glycogen-branching enzyme participates in the glycogen biosynthetic process along with glycogenin and glycogen synthase. Generates alpha-1,6-glucosidic branches from alpha-1,4-linked glucose chains, to increase solubility of the glycogen polymer.</text>
</comment>
<dbReference type="GO" id="GO:0043169">
    <property type="term" value="F:cation binding"/>
    <property type="evidence" value="ECO:0007669"/>
    <property type="project" value="InterPro"/>
</dbReference>
<keyword evidence="7" id="KW-0808">Transferase</keyword>
<dbReference type="FunFam" id="2.60.40.10:FF:000250">
    <property type="entry name" value="1,4-alpha-glucan-branching enzyme, chloroplastic/amyloplastic"/>
    <property type="match status" value="1"/>
</dbReference>
<feature type="region of interest" description="Disordered" evidence="12">
    <location>
        <begin position="1"/>
        <end position="23"/>
    </location>
</feature>
<keyword evidence="8" id="KW-0320">Glycogen biosynthesis</keyword>
<feature type="domain" description="Glycosyl hydrolase family 13 catalytic" evidence="13">
    <location>
        <begin position="219"/>
        <end position="524"/>
    </location>
</feature>
<evidence type="ECO:0000256" key="5">
    <source>
        <dbReference type="ARBA" id="ARBA00020932"/>
    </source>
</evidence>
<feature type="active site" description="Proton donor" evidence="11">
    <location>
        <position position="410"/>
    </location>
</feature>
<keyword evidence="6" id="KW-0328">Glycosyltransferase</keyword>
<dbReference type="InterPro" id="IPR006048">
    <property type="entry name" value="A-amylase/branching_C"/>
</dbReference>
<dbReference type="SMART" id="SM00642">
    <property type="entry name" value="Aamy"/>
    <property type="match status" value="1"/>
</dbReference>
<accession>A0AAQ3R9Q8</accession>
<dbReference type="FunFam" id="3.20.20.80:FF:000001">
    <property type="entry name" value="1,4-alpha-glucan branching enzyme"/>
    <property type="match status" value="1"/>
</dbReference>
<dbReference type="Pfam" id="PF02806">
    <property type="entry name" value="Alpha-amylase_C"/>
    <property type="match status" value="1"/>
</dbReference>
<dbReference type="Pfam" id="PF00128">
    <property type="entry name" value="Alpha-amylase"/>
    <property type="match status" value="1"/>
</dbReference>
<reference evidence="14 15" key="1">
    <citation type="submission" date="2023-11" db="EMBL/GenBank/DDBJ databases">
        <title>An acidophilic fungus is an integral part of prey digestion in a carnivorous sundew plant.</title>
        <authorList>
            <person name="Tsai I.J."/>
        </authorList>
    </citation>
    <scope>NUCLEOTIDE SEQUENCE [LARGE SCALE GENOMIC DNA]</scope>
    <source>
        <strain evidence="14">169a</strain>
    </source>
</reference>
<evidence type="ECO:0000256" key="12">
    <source>
        <dbReference type="SAM" id="MobiDB-lite"/>
    </source>
</evidence>
<proteinExistence type="inferred from homology"/>
<comment type="similarity">
    <text evidence="3">Belongs to the glycosyl hydrolase 13 family. GlgB subfamily.</text>
</comment>
<evidence type="ECO:0000256" key="2">
    <source>
        <dbReference type="ARBA" id="ARBA00004964"/>
    </source>
</evidence>
<gene>
    <name evidence="14" type="ORF">R9X50_00382500</name>
</gene>
<dbReference type="InterPro" id="IPR004193">
    <property type="entry name" value="Glyco_hydro_13_N"/>
</dbReference>
<evidence type="ECO:0000259" key="13">
    <source>
        <dbReference type="SMART" id="SM00642"/>
    </source>
</evidence>
<dbReference type="FunFam" id="2.60.40.1180:FF:000003">
    <property type="entry name" value="1,4-alpha-glucan-branching enzyme, chloroplastic/amyloplastic"/>
    <property type="match status" value="1"/>
</dbReference>
<dbReference type="InterPro" id="IPR013780">
    <property type="entry name" value="Glyco_hydro_b"/>
</dbReference>
<dbReference type="InterPro" id="IPR014756">
    <property type="entry name" value="Ig_E-set"/>
</dbReference>
<dbReference type="InterPro" id="IPR013783">
    <property type="entry name" value="Ig-like_fold"/>
</dbReference>
<evidence type="ECO:0000256" key="9">
    <source>
        <dbReference type="ARBA" id="ARBA00031979"/>
    </source>
</evidence>
<dbReference type="InterPro" id="IPR037439">
    <property type="entry name" value="Branching_enzy"/>
</dbReference>
<dbReference type="InterPro" id="IPR006047">
    <property type="entry name" value="GH13_cat_dom"/>
</dbReference>
<dbReference type="AlphaFoldDB" id="A0AAQ3R9Q8"/>
<dbReference type="EMBL" id="CP138584">
    <property type="protein sequence ID" value="WPH00991.1"/>
    <property type="molecule type" value="Genomic_DNA"/>
</dbReference>
<dbReference type="SUPFAM" id="SSF51011">
    <property type="entry name" value="Glycosyl hydrolase domain"/>
    <property type="match status" value="1"/>
</dbReference>
<evidence type="ECO:0000256" key="11">
    <source>
        <dbReference type="PIRSR" id="PIRSR000463-1"/>
    </source>
</evidence>
<evidence type="ECO:0000256" key="8">
    <source>
        <dbReference type="ARBA" id="ARBA00023056"/>
    </source>
</evidence>
<dbReference type="Gene3D" id="3.20.20.80">
    <property type="entry name" value="Glycosidases"/>
    <property type="match status" value="1"/>
</dbReference>
<evidence type="ECO:0000256" key="6">
    <source>
        <dbReference type="ARBA" id="ARBA00022676"/>
    </source>
</evidence>
<dbReference type="PANTHER" id="PTHR43651">
    <property type="entry name" value="1,4-ALPHA-GLUCAN-BRANCHING ENZYME"/>
    <property type="match status" value="1"/>
</dbReference>
<dbReference type="Gene3D" id="2.60.40.1180">
    <property type="entry name" value="Golgi alpha-mannosidase II"/>
    <property type="match status" value="1"/>
</dbReference>
<evidence type="ECO:0000256" key="1">
    <source>
        <dbReference type="ARBA" id="ARBA00000826"/>
    </source>
</evidence>
<dbReference type="SUPFAM" id="SSF81296">
    <property type="entry name" value="E set domains"/>
    <property type="match status" value="1"/>
</dbReference>
<evidence type="ECO:0000256" key="10">
    <source>
        <dbReference type="ARBA" id="ARBA00049618"/>
    </source>
</evidence>
<dbReference type="Gene3D" id="2.60.40.10">
    <property type="entry name" value="Immunoglobulins"/>
    <property type="match status" value="1"/>
</dbReference>
<dbReference type="CDD" id="cd02854">
    <property type="entry name" value="E_set_GBE_euk_N"/>
    <property type="match status" value="1"/>
</dbReference>
<keyword evidence="15" id="KW-1185">Reference proteome</keyword>
<feature type="compositionally biased region" description="Polar residues" evidence="12">
    <location>
        <begin position="1"/>
        <end position="17"/>
    </location>
</feature>
<name>A0AAQ3R9Q8_9PEZI</name>
<evidence type="ECO:0000256" key="4">
    <source>
        <dbReference type="ARBA" id="ARBA00012541"/>
    </source>
</evidence>
<comment type="catalytic activity">
    <reaction evidence="1">
        <text>Transfers a segment of a (1-&gt;4)-alpha-D-glucan chain to a primary hydroxy group in a similar glucan chain.</text>
        <dbReference type="EC" id="2.4.1.18"/>
    </reaction>
</comment>
<dbReference type="EC" id="2.4.1.18" evidence="4"/>
<sequence>MDALNEASSNSVQNVPANTKIPDDGTGVIQLDPYLEPYKAALKSRYNKAQQWIKTINETEGGMDKFSRGYENLGFTVAKDGTITYREWAPNALRAYLIGDFNGWNRDSHEMNKDDFGVFSITLPPVNGQPAIVHDSKIKISMVVPNDHARAERIPAWITRVTQELSVSPVYDARFWNPPHKYQFKHPRPPKPASARIYEAHVGISSPDPKVATYKEFTANTLPRIRDLGYNTIQLMAIMEHAYYASFGYQINSFFAASSRYGLPDELKELVDTAHGMGITVLLDVVHSHASKNVLDGLNMFDNSDHLYFHEGARGRHELWDSRLFNYGHHEVLRFLLSNLRFWIEEYGFDGFRFDGVTSMLYYHHGIGTGFSGGYHEYFGPSVDEDGVVYLMLANEMLHQLYPDCITIAEDVSGMPALCLKLSLGGIGFDYRLAMAVPDLYIKWLKEKQDIDWDMGALCFTLTNRRHGEKTIAYAESHDQALVGDKTLLFWLCDAQMYTHMSTLTEFTPVIERGMALHKMIRLITHSLGGEAYLNFEGNEFGHPEWLDFPREGNGNSFHYARRQFNLPDDHLLRYKFLNAFDASMQWTEQKYGWLHSPQAYISLKNENDKVIVFERAGLLFIFNFHPSSSFTDYRVGVETPGTYRIVLDTDSPTFGGLARVQEGGRFFTTDFAWNNRKNFLQVYLPTRTALVLALEETLDSNWKSNVTLGF</sequence>
<evidence type="ECO:0000256" key="3">
    <source>
        <dbReference type="ARBA" id="ARBA00009000"/>
    </source>
</evidence>
<dbReference type="PIRSF" id="PIRSF000463">
    <property type="entry name" value="GlgB"/>
    <property type="match status" value="1"/>
</dbReference>
<comment type="pathway">
    <text evidence="2">Glycan biosynthesis; glycogen biosynthesis.</text>
</comment>
<organism evidence="14 15">
    <name type="scientific">Acrodontium crateriforme</name>
    <dbReference type="NCBI Taxonomy" id="150365"/>
    <lineage>
        <taxon>Eukaryota</taxon>
        <taxon>Fungi</taxon>
        <taxon>Dikarya</taxon>
        <taxon>Ascomycota</taxon>
        <taxon>Pezizomycotina</taxon>
        <taxon>Dothideomycetes</taxon>
        <taxon>Dothideomycetidae</taxon>
        <taxon>Mycosphaerellales</taxon>
        <taxon>Teratosphaeriaceae</taxon>
        <taxon>Acrodontium</taxon>
    </lineage>
</organism>
<dbReference type="SUPFAM" id="SSF51445">
    <property type="entry name" value="(Trans)glycosidases"/>
    <property type="match status" value="1"/>
</dbReference>
<dbReference type="Pfam" id="PF02922">
    <property type="entry name" value="CBM_48"/>
    <property type="match status" value="1"/>
</dbReference>
<protein>
    <recommendedName>
        <fullName evidence="5">1,4-alpha-glucan-branching enzyme</fullName>
        <ecNumber evidence="4">2.4.1.18</ecNumber>
    </recommendedName>
    <alternativeName>
        <fullName evidence="9">Glycogen-branching enzyme</fullName>
    </alternativeName>
</protein>
<dbReference type="GO" id="GO:0003844">
    <property type="term" value="F:1,4-alpha-glucan branching enzyme activity"/>
    <property type="evidence" value="ECO:0007669"/>
    <property type="project" value="UniProtKB-EC"/>
</dbReference>
<evidence type="ECO:0000313" key="14">
    <source>
        <dbReference type="EMBL" id="WPH00991.1"/>
    </source>
</evidence>
<evidence type="ECO:0000256" key="7">
    <source>
        <dbReference type="ARBA" id="ARBA00022679"/>
    </source>
</evidence>
<evidence type="ECO:0000313" key="15">
    <source>
        <dbReference type="Proteomes" id="UP001303373"/>
    </source>
</evidence>
<dbReference type="GO" id="GO:0005737">
    <property type="term" value="C:cytoplasm"/>
    <property type="evidence" value="ECO:0007669"/>
    <property type="project" value="TreeGrafter"/>
</dbReference>
<dbReference type="CDD" id="cd11321">
    <property type="entry name" value="AmyAc_bac_euk_BE"/>
    <property type="match status" value="1"/>
</dbReference>
<dbReference type="Proteomes" id="UP001303373">
    <property type="component" value="Chromosome 5"/>
</dbReference>